<evidence type="ECO:0000259" key="6">
    <source>
        <dbReference type="PROSITE" id="PS50075"/>
    </source>
</evidence>
<feature type="domain" description="Carrier" evidence="6">
    <location>
        <begin position="1006"/>
        <end position="1081"/>
    </location>
</feature>
<dbReference type="GO" id="GO:0044550">
    <property type="term" value="P:secondary metabolite biosynthetic process"/>
    <property type="evidence" value="ECO:0007669"/>
    <property type="project" value="TreeGrafter"/>
</dbReference>
<dbReference type="SMART" id="SM00823">
    <property type="entry name" value="PKS_PP"/>
    <property type="match status" value="2"/>
</dbReference>
<feature type="compositionally biased region" description="Polar residues" evidence="5">
    <location>
        <begin position="1"/>
        <end position="11"/>
    </location>
</feature>
<dbReference type="InterPro" id="IPR025110">
    <property type="entry name" value="AMP-bd_C"/>
</dbReference>
<dbReference type="PROSITE" id="PS00012">
    <property type="entry name" value="PHOSPHOPANTETHEINE"/>
    <property type="match status" value="1"/>
</dbReference>
<protein>
    <recommendedName>
        <fullName evidence="6">Carrier domain-containing protein</fullName>
    </recommendedName>
</protein>
<dbReference type="Pfam" id="PF07993">
    <property type="entry name" value="NAD_binding_4"/>
    <property type="match status" value="1"/>
</dbReference>
<reference evidence="8" key="1">
    <citation type="submission" date="2018-05" db="EMBL/GenBank/DDBJ databases">
        <title>Genome Sequencing of selected type strains of the family Eggerthellaceae.</title>
        <authorList>
            <person name="Danylec N."/>
            <person name="Stoll D.A."/>
            <person name="Doetsch A."/>
            <person name="Huch M."/>
        </authorList>
    </citation>
    <scope>NUCLEOTIDE SEQUENCE [LARGE SCALE GENOMIC DNA]</scope>
    <source>
        <strain evidence="8">DSM 16106</strain>
    </source>
</reference>
<dbReference type="Gene3D" id="3.30.559.10">
    <property type="entry name" value="Chloramphenicol acetyltransferase-like domain"/>
    <property type="match status" value="2"/>
</dbReference>
<feature type="region of interest" description="Disordered" evidence="5">
    <location>
        <begin position="1"/>
        <end position="21"/>
    </location>
</feature>
<name>A0A3N0BLJ8_9ACTN</name>
<dbReference type="InterPro" id="IPR036736">
    <property type="entry name" value="ACP-like_sf"/>
</dbReference>
<dbReference type="GO" id="GO:0005737">
    <property type="term" value="C:cytoplasm"/>
    <property type="evidence" value="ECO:0007669"/>
    <property type="project" value="TreeGrafter"/>
</dbReference>
<dbReference type="GO" id="GO:0031177">
    <property type="term" value="F:phosphopantetheine binding"/>
    <property type="evidence" value="ECO:0007669"/>
    <property type="project" value="InterPro"/>
</dbReference>
<dbReference type="InterPro" id="IPR036291">
    <property type="entry name" value="NAD(P)-bd_dom_sf"/>
</dbReference>
<evidence type="ECO:0000256" key="1">
    <source>
        <dbReference type="ARBA" id="ARBA00001957"/>
    </source>
</evidence>
<accession>A0A3N0BLJ8</accession>
<dbReference type="InterPro" id="IPR023213">
    <property type="entry name" value="CAT-like_dom_sf"/>
</dbReference>
<dbReference type="Gene3D" id="3.30.300.30">
    <property type="match status" value="2"/>
</dbReference>
<dbReference type="CDD" id="cd05930">
    <property type="entry name" value="A_NRPS"/>
    <property type="match status" value="2"/>
</dbReference>
<dbReference type="InterPro" id="IPR000873">
    <property type="entry name" value="AMP-dep_synth/lig_dom"/>
</dbReference>
<dbReference type="Pfam" id="PF00501">
    <property type="entry name" value="AMP-binding"/>
    <property type="match status" value="2"/>
</dbReference>
<dbReference type="Gene3D" id="3.40.50.980">
    <property type="match status" value="2"/>
</dbReference>
<dbReference type="InterPro" id="IPR006162">
    <property type="entry name" value="Ppantetheine_attach_site"/>
</dbReference>
<dbReference type="Pfam" id="PF00550">
    <property type="entry name" value="PP-binding"/>
    <property type="match status" value="2"/>
</dbReference>
<dbReference type="GO" id="GO:0016874">
    <property type="term" value="F:ligase activity"/>
    <property type="evidence" value="ECO:0007669"/>
    <property type="project" value="UniProtKB-KW"/>
</dbReference>
<dbReference type="CDD" id="cd19531">
    <property type="entry name" value="LCL_NRPS-like"/>
    <property type="match status" value="1"/>
</dbReference>
<dbReference type="InterPro" id="IPR009081">
    <property type="entry name" value="PP-bd_ACP"/>
</dbReference>
<dbReference type="InterPro" id="IPR020845">
    <property type="entry name" value="AMP-binding_CS"/>
</dbReference>
<dbReference type="PANTHER" id="PTHR45527">
    <property type="entry name" value="NONRIBOSOMAL PEPTIDE SYNTHETASE"/>
    <property type="match status" value="1"/>
</dbReference>
<dbReference type="GO" id="GO:0008610">
    <property type="term" value="P:lipid biosynthetic process"/>
    <property type="evidence" value="ECO:0007669"/>
    <property type="project" value="UniProtKB-ARBA"/>
</dbReference>
<keyword evidence="2" id="KW-0596">Phosphopantetheine</keyword>
<dbReference type="PROSITE" id="PS00455">
    <property type="entry name" value="AMP_BINDING"/>
    <property type="match status" value="2"/>
</dbReference>
<dbReference type="InterPro" id="IPR010071">
    <property type="entry name" value="AA_adenyl_dom"/>
</dbReference>
<dbReference type="Gene3D" id="3.40.50.720">
    <property type="entry name" value="NAD(P)-binding Rossmann-like Domain"/>
    <property type="match status" value="1"/>
</dbReference>
<evidence type="ECO:0000256" key="3">
    <source>
        <dbReference type="ARBA" id="ARBA00022553"/>
    </source>
</evidence>
<evidence type="ECO:0000256" key="2">
    <source>
        <dbReference type="ARBA" id="ARBA00022450"/>
    </source>
</evidence>
<proteinExistence type="predicted"/>
<organism evidence="7 8">
    <name type="scientific">Paraeggerthella hongkongensis</name>
    <dbReference type="NCBI Taxonomy" id="230658"/>
    <lineage>
        <taxon>Bacteria</taxon>
        <taxon>Bacillati</taxon>
        <taxon>Actinomycetota</taxon>
        <taxon>Coriobacteriia</taxon>
        <taxon>Eggerthellales</taxon>
        <taxon>Eggerthellaceae</taxon>
        <taxon>Paraeggerthella</taxon>
    </lineage>
</organism>
<feature type="region of interest" description="Disordered" evidence="5">
    <location>
        <begin position="2128"/>
        <end position="2147"/>
    </location>
</feature>
<dbReference type="InterPro" id="IPR045851">
    <property type="entry name" value="AMP-bd_C_sf"/>
</dbReference>
<gene>
    <name evidence="7" type="ORF">DMP08_00825</name>
</gene>
<keyword evidence="8" id="KW-1185">Reference proteome</keyword>
<comment type="cofactor">
    <cofactor evidence="1">
        <name>pantetheine 4'-phosphate</name>
        <dbReference type="ChEBI" id="CHEBI:47942"/>
    </cofactor>
</comment>
<dbReference type="SUPFAM" id="SSF56801">
    <property type="entry name" value="Acetyl-CoA synthetase-like"/>
    <property type="match status" value="2"/>
</dbReference>
<dbReference type="Gene3D" id="1.10.1200.10">
    <property type="entry name" value="ACP-like"/>
    <property type="match status" value="2"/>
</dbReference>
<evidence type="ECO:0000313" key="8">
    <source>
        <dbReference type="Proteomes" id="UP000278632"/>
    </source>
</evidence>
<dbReference type="FunFam" id="3.40.50.980:FF:000001">
    <property type="entry name" value="Non-ribosomal peptide synthetase"/>
    <property type="match status" value="1"/>
</dbReference>
<dbReference type="PANTHER" id="PTHR45527:SF1">
    <property type="entry name" value="FATTY ACID SYNTHASE"/>
    <property type="match status" value="1"/>
</dbReference>
<dbReference type="Proteomes" id="UP000278632">
    <property type="component" value="Unassembled WGS sequence"/>
</dbReference>
<dbReference type="InterPro" id="IPR001242">
    <property type="entry name" value="Condensation_dom"/>
</dbReference>
<dbReference type="NCBIfam" id="TIGR01733">
    <property type="entry name" value="AA-adenyl-dom"/>
    <property type="match status" value="2"/>
</dbReference>
<keyword evidence="3" id="KW-0597">Phosphoprotein</keyword>
<dbReference type="SUPFAM" id="SSF52777">
    <property type="entry name" value="CoA-dependent acyltransferases"/>
    <property type="match status" value="4"/>
</dbReference>
<dbReference type="InterPro" id="IPR042099">
    <property type="entry name" value="ANL_N_sf"/>
</dbReference>
<sequence>MKQNEDTQSALPSPDATVRASENEGASLMAGRYPLTHPQSRIWHVEQSHPGTSMWNNAGTLKIRGHLDFDLLDKAIQLFLEANESLRLRICLVDGQPMQYVAAYRPVHVDRLDFSSAGVKGLYEWDVRQTQAPMSLIDSPLYYFALAKTAPDEGYLYAKMHHIISDGVSFVVFANEVMDWYDMLLCGEDPVPRPAISYLDYVEEERLYRESKRFAYDEAYWLRRFSDFPDATLLKPRTSDCFATKAKRKACVLSAELSTAVRDFCKEHRVSVFALLLSAFSVYLNRVLGKEDLVISAPVSNRTFAGSSERFGMYVSTVPVRVAVDNERTFLNFAEGVSNEWFSVLKHQRYPYDVLIEKIRENRPDVDQLYDISLSYQVGTFETKKRRFSYEGRWHFSGHQASSLNVHWNDRENNGRFVLDYDYLSPLFAAKEVDFIHEHLCNIVADAVAHPEKRLFELAMVSAEERDKVLYRFNDTDDGFERTDLVSLWKRRVAEGPCESALTYRDRSWTAAELDRASDEVGDVLANAGVAPGDVVALALPRSDVYYAAMLGALKAGAAFMPIDPSLPEERVRYMLNESGARFALVGPGDLEERQKGALLSVPVASLRAEELVRRVSCVRSEAAAGKDRCSESAAAEGICAARRFPDPGQAAYLIYTSGSTGTPKGVVVEHAQIAHFVLSMRAVWGRTPGGRMLCVGPVSFDINIMEAAIGLFSNRTLVVADDRQADYPDDLCALMGKERVDLMMVTPGRMEMILSAQAGAHALRGVREIGLGADVLPPELLRRIQQVTSSCITNFYGPTEVTIAATCCDVTGRADVNIGRPMNGVRVYILDPHLNPVPIGVPGELYVGGAGVSRGYVARAELTAERFVPSPFVKGERLYRTGDVGRWYPLGEIQFLGRIDRQVKIRGYRVELGEIQNRLLQLEGIRSAAVVAHDEPDGRKSLCAYVAGDCVPPAARMKAHLSESLPFYMVPSCFMELDELPLTASEKLDVRRLPEPHRETVGTCSFETDTQRKLAELWESVLGVRCVRPDDHFFEIGGDSLSIVRMIAEVAEVFDANIDLADVYRDPTLAACAALVDRAEASYCKPVKPVAARRYYPATSTQQRMVLAANEAPDSVAYNVPALFVFEGLLDEDRLKVALERLLARHAVLRTSLHVRDGAIVQRVHRSVEVPYESVACADSRIAACAKRRVRPFDVSSAPLMRLVSIRTPRRHALLFDFHHAVCDQAGLRIVLDDFAALYHEDALPPLAVDYKDCAVWLEGRLASDASERHAAYWRERLSGNLPVLSLPTERPRTNERKGAACEARIAASALAPLHALVRSRKATVATALMTVFGLVLSRTALQDEVVIGMPVENRMQPAMQHTAGAFINTVPVRCAFSDGQTVRACFDAVHRALSEALSHQDYPFERIVADVGAARQRGRNPLFDAMLVFGKDQVSLTLEGVSATPRFVDVATAKLDVTLFVYEAADGLTCRLEYDRNLFSAAAARRMLDRFTHTAATLFEAPDEGIARASVLPVEEYQLVTSGFAGDEMPVRNRPLCAWVEDLADRRPCDEAVVAVDGRLTFSELDRQADCIACALAEAGAGPGSLVAVMMRRSAALLPALFGVMKAGAAYVPVDPTYPADRKALMLADSGARLVLVDGQTRDDCPEIPTGVATVIVEDALLARASLDSARARGERMRRCSGAKPDDPAYVIYTSGSTGVPKGSLLTRAGVANLRDAMASCIGYRPAWTAVSVTTMSFDIFVADALLPLTYGCRTVLADEEELRQPRLLAGLIERERVDFLQATPSRMQIMVRDQAFVQAASRLSTVVLAGEKPPLPLVRTCKRIMPGARLKNGYGPTEVTVYTSFQDMTDCSYVSIGRPIANTRVYVLDEALRPVPVGTYGEAYIAGAGVSPGYIGRPDLNESRFLPDPFHEGGVMYRSGDVCRFDEHGELFIAGRVDHQVKVRGLRIEPGEIEAALCALDGIAEAVVVARGAGERKQLVAYYTASEPHEVSQLRSALAAQLPSFLVPARFVCLEALPETANGKVDRGRLPDPDASGCATTSAPSGTPAKRACSAEERRLLRAIEHVLGVRGIGLADNVFDLGGDSLAVISIQARLAPHGWTLRTQDFYDAATIGDLLARAHMPGAKGVSKRQQKTGGSASDRRLADRSEAAASVARNAAAACEKPVAACSLDRVLVTGATGFLGAHVVAELLAAGAGEVLCLVRAADDVEAQVRLDHALAAYGMDFAPAVRAVRGDVSHDARGLAASLGSIDAVFHCAAITDHVGRREEYERVNVEGTRRMLELAAMLEAQFMHVSTMSVAGRGGALFDERSFDVGQDVDFNEYARSKYRAEAVVLDAFAKGVAGRVFRVGNLTGRARDGVFQRDVHRNAFAMRLAAYARLGCYPESLVERFEMTPVDSCARSIVLLATHDSHCVAHVCSDRRIDVKALAALLRRCGHPVEPVSDEAFARCVSGRLNNEFKSLFGIVRDVVERPAAQPTEASAAATCAALQEKGFSWPDPDAAYFAPYFAQIQAAVEASGPVRERS</sequence>
<dbReference type="PROSITE" id="PS50075">
    <property type="entry name" value="CARRIER"/>
    <property type="match status" value="2"/>
</dbReference>
<evidence type="ECO:0000256" key="4">
    <source>
        <dbReference type="ARBA" id="ARBA00022598"/>
    </source>
</evidence>
<dbReference type="Pfam" id="PF00668">
    <property type="entry name" value="Condensation"/>
    <property type="match status" value="2"/>
</dbReference>
<dbReference type="GO" id="GO:0043041">
    <property type="term" value="P:amino acid activation for nonribosomal peptide biosynthetic process"/>
    <property type="evidence" value="ECO:0007669"/>
    <property type="project" value="TreeGrafter"/>
</dbReference>
<dbReference type="Gene3D" id="3.40.50.12780">
    <property type="entry name" value="N-terminal domain of ligase-like"/>
    <property type="match status" value="1"/>
</dbReference>
<dbReference type="Gene3D" id="3.30.559.30">
    <property type="entry name" value="Nonribosomal peptide synthetase, condensation domain"/>
    <property type="match status" value="2"/>
</dbReference>
<dbReference type="Pfam" id="PF13193">
    <property type="entry name" value="AMP-binding_C"/>
    <property type="match status" value="2"/>
</dbReference>
<evidence type="ECO:0000256" key="5">
    <source>
        <dbReference type="SAM" id="MobiDB-lite"/>
    </source>
</evidence>
<dbReference type="FunFam" id="2.30.38.10:FF:000001">
    <property type="entry name" value="Non-ribosomal peptide synthetase PvdI"/>
    <property type="match status" value="1"/>
</dbReference>
<dbReference type="InterPro" id="IPR013120">
    <property type="entry name" value="FAR_NAD-bd"/>
</dbReference>
<comment type="caution">
    <text evidence="7">The sequence shown here is derived from an EMBL/GenBank/DDBJ whole genome shotgun (WGS) entry which is preliminary data.</text>
</comment>
<dbReference type="InterPro" id="IPR020806">
    <property type="entry name" value="PKS_PP-bd"/>
</dbReference>
<dbReference type="EMBL" id="QICD01000001">
    <property type="protein sequence ID" value="RNL49031.1"/>
    <property type="molecule type" value="Genomic_DNA"/>
</dbReference>
<dbReference type="SUPFAM" id="SSF51735">
    <property type="entry name" value="NAD(P)-binding Rossmann-fold domains"/>
    <property type="match status" value="1"/>
</dbReference>
<feature type="region of interest" description="Disordered" evidence="5">
    <location>
        <begin position="2027"/>
        <end position="2054"/>
    </location>
</feature>
<dbReference type="Gene3D" id="2.30.38.10">
    <property type="entry name" value="Luciferase, Domain 3"/>
    <property type="match status" value="1"/>
</dbReference>
<evidence type="ECO:0000313" key="7">
    <source>
        <dbReference type="EMBL" id="RNL49031.1"/>
    </source>
</evidence>
<keyword evidence="4" id="KW-0436">Ligase</keyword>
<feature type="domain" description="Carrier" evidence="6">
    <location>
        <begin position="2054"/>
        <end position="2128"/>
    </location>
</feature>
<dbReference type="SUPFAM" id="SSF47336">
    <property type="entry name" value="ACP-like"/>
    <property type="match status" value="2"/>
</dbReference>